<dbReference type="AlphaFoldDB" id="A0A1M6R2F7"/>
<dbReference type="GO" id="GO:0009245">
    <property type="term" value="P:lipid A biosynthetic process"/>
    <property type="evidence" value="ECO:0007669"/>
    <property type="project" value="UniProtKB-UniRule"/>
</dbReference>
<evidence type="ECO:0000313" key="15">
    <source>
        <dbReference type="Proteomes" id="UP000189810"/>
    </source>
</evidence>
<keyword evidence="15" id="KW-1185">Reference proteome</keyword>
<dbReference type="GO" id="GO:0009244">
    <property type="term" value="P:lipopolysaccharide core region biosynthetic process"/>
    <property type="evidence" value="ECO:0007669"/>
    <property type="project" value="TreeGrafter"/>
</dbReference>
<dbReference type="EC" id="2.7.1.130" evidence="3 13"/>
<dbReference type="OrthoDB" id="9789797at2"/>
<keyword evidence="6 13" id="KW-0441">Lipid A biosynthesis</keyword>
<comment type="similarity">
    <text evidence="13">Belongs to the LpxK family.</text>
</comment>
<dbReference type="HAMAP" id="MF_00409">
    <property type="entry name" value="LpxK"/>
    <property type="match status" value="1"/>
</dbReference>
<dbReference type="UniPathway" id="UPA00359">
    <property type="reaction ID" value="UER00482"/>
</dbReference>
<evidence type="ECO:0000256" key="13">
    <source>
        <dbReference type="HAMAP-Rule" id="MF_00409"/>
    </source>
</evidence>
<dbReference type="Pfam" id="PF02606">
    <property type="entry name" value="LpxK"/>
    <property type="match status" value="1"/>
</dbReference>
<evidence type="ECO:0000256" key="5">
    <source>
        <dbReference type="ARBA" id="ARBA00022516"/>
    </source>
</evidence>
<keyword evidence="7 13" id="KW-0808">Transferase</keyword>
<evidence type="ECO:0000256" key="3">
    <source>
        <dbReference type="ARBA" id="ARBA00012071"/>
    </source>
</evidence>
<dbReference type="RefSeq" id="WP_079653660.1">
    <property type="nucleotide sequence ID" value="NZ_LT670846.1"/>
</dbReference>
<dbReference type="InterPro" id="IPR027417">
    <property type="entry name" value="P-loop_NTPase"/>
</dbReference>
<keyword evidence="5 13" id="KW-0444">Lipid biosynthesis</keyword>
<comment type="pathway">
    <text evidence="2 13">Glycolipid biosynthesis; lipid IV(A) biosynthesis; lipid IV(A) from (3R)-3-hydroxytetradecanoyl-[acyl-carrier-protein] and UDP-N-acetyl-alpha-D-glucosamine: step 6/6.</text>
</comment>
<comment type="catalytic activity">
    <reaction evidence="13">
        <text>a lipid A disaccharide + ATP = a lipid IVA + ADP + H(+)</text>
        <dbReference type="Rhea" id="RHEA:67840"/>
        <dbReference type="ChEBI" id="CHEBI:15378"/>
        <dbReference type="ChEBI" id="CHEBI:30616"/>
        <dbReference type="ChEBI" id="CHEBI:176343"/>
        <dbReference type="ChEBI" id="CHEBI:176425"/>
        <dbReference type="ChEBI" id="CHEBI:456216"/>
        <dbReference type="EC" id="2.7.1.130"/>
    </reaction>
</comment>
<keyword evidence="10 13" id="KW-0067">ATP-binding</keyword>
<dbReference type="PANTHER" id="PTHR42724">
    <property type="entry name" value="TETRAACYLDISACCHARIDE 4'-KINASE"/>
    <property type="match status" value="1"/>
</dbReference>
<evidence type="ECO:0000256" key="1">
    <source>
        <dbReference type="ARBA" id="ARBA00002274"/>
    </source>
</evidence>
<evidence type="ECO:0000256" key="9">
    <source>
        <dbReference type="ARBA" id="ARBA00022777"/>
    </source>
</evidence>
<dbReference type="Proteomes" id="UP000189810">
    <property type="component" value="Chromosome I"/>
</dbReference>
<dbReference type="GO" id="GO:0005886">
    <property type="term" value="C:plasma membrane"/>
    <property type="evidence" value="ECO:0007669"/>
    <property type="project" value="TreeGrafter"/>
</dbReference>
<dbReference type="GO" id="GO:0009029">
    <property type="term" value="F:lipid-A 4'-kinase activity"/>
    <property type="evidence" value="ECO:0007669"/>
    <property type="project" value="UniProtKB-UniRule"/>
</dbReference>
<protein>
    <recommendedName>
        <fullName evidence="4 13">Tetraacyldisaccharide 4'-kinase</fullName>
        <ecNumber evidence="3 13">2.7.1.130</ecNumber>
    </recommendedName>
    <alternativeName>
        <fullName evidence="12 13">Lipid A 4'-kinase</fullName>
    </alternativeName>
</protein>
<name>A0A1M6R2F7_9AQUI</name>
<evidence type="ECO:0000256" key="6">
    <source>
        <dbReference type="ARBA" id="ARBA00022556"/>
    </source>
</evidence>
<keyword evidence="8 13" id="KW-0547">Nucleotide-binding</keyword>
<keyword evidence="11 13" id="KW-0443">Lipid metabolism</keyword>
<dbReference type="STRING" id="381751.SAMN05444391_0492"/>
<evidence type="ECO:0000256" key="10">
    <source>
        <dbReference type="ARBA" id="ARBA00022840"/>
    </source>
</evidence>
<evidence type="ECO:0000256" key="8">
    <source>
        <dbReference type="ARBA" id="ARBA00022741"/>
    </source>
</evidence>
<dbReference type="NCBIfam" id="TIGR00682">
    <property type="entry name" value="lpxK"/>
    <property type="match status" value="1"/>
</dbReference>
<accession>A0A1M6R2F7</accession>
<evidence type="ECO:0000256" key="4">
    <source>
        <dbReference type="ARBA" id="ARBA00016436"/>
    </source>
</evidence>
<evidence type="ECO:0000256" key="2">
    <source>
        <dbReference type="ARBA" id="ARBA00004870"/>
    </source>
</evidence>
<evidence type="ECO:0000256" key="7">
    <source>
        <dbReference type="ARBA" id="ARBA00022679"/>
    </source>
</evidence>
<dbReference type="SUPFAM" id="SSF52540">
    <property type="entry name" value="P-loop containing nucleoside triphosphate hydrolases"/>
    <property type="match status" value="1"/>
</dbReference>
<dbReference type="PANTHER" id="PTHR42724:SF1">
    <property type="entry name" value="TETRAACYLDISACCHARIDE 4'-KINASE, MITOCHONDRIAL-RELATED"/>
    <property type="match status" value="1"/>
</dbReference>
<evidence type="ECO:0000313" key="14">
    <source>
        <dbReference type="EMBL" id="SHK26685.1"/>
    </source>
</evidence>
<keyword evidence="9 13" id="KW-0418">Kinase</keyword>
<organism evidence="14 15">
    <name type="scientific">Thermocrinis minervae</name>
    <dbReference type="NCBI Taxonomy" id="381751"/>
    <lineage>
        <taxon>Bacteria</taxon>
        <taxon>Pseudomonadati</taxon>
        <taxon>Aquificota</taxon>
        <taxon>Aquificia</taxon>
        <taxon>Aquificales</taxon>
        <taxon>Aquificaceae</taxon>
        <taxon>Thermocrinis</taxon>
    </lineage>
</organism>
<sequence length="316" mass="36412">MNPYALAVRIRNFLYDRSLLKKCHVPTFVISVGNLSVGGSGKTSLVRYLAKELSKELKVCILLRGYKRKTRGTLLVSHGDGPLCKSWQECGDEAFMLATILKGVSVVVDEDRCRGAKYAIDELKPQVIILDDGFQHRRIERDLDILLIKRSDLKDRLLPFGRLREPLDSIRRASAIVLSYQDLYPLELNTDKPTFRMFRKDWKVLDARLEPVEDYRDLEFTAFCGLGDNSQFFETLDRLGIKVVERLSFPDHYDYSGFKKDPNKLYITTLKDFVKFDDRDGLYVLDFSLEVPGFLEYVKTCYNISVNSFKEVENGS</sequence>
<dbReference type="InterPro" id="IPR003758">
    <property type="entry name" value="LpxK"/>
</dbReference>
<reference evidence="14 15" key="1">
    <citation type="submission" date="2016-11" db="EMBL/GenBank/DDBJ databases">
        <authorList>
            <person name="Jaros S."/>
            <person name="Januszkiewicz K."/>
            <person name="Wedrychowicz H."/>
        </authorList>
    </citation>
    <scope>NUCLEOTIDE SEQUENCE [LARGE SCALE GENOMIC DNA]</scope>
    <source>
        <strain evidence="14 15">DSM 19557</strain>
    </source>
</reference>
<proteinExistence type="inferred from homology"/>
<evidence type="ECO:0000256" key="11">
    <source>
        <dbReference type="ARBA" id="ARBA00023098"/>
    </source>
</evidence>
<gene>
    <name evidence="13" type="primary">lpxK</name>
    <name evidence="14" type="ORF">SAMN05444391_0492</name>
</gene>
<evidence type="ECO:0000256" key="12">
    <source>
        <dbReference type="ARBA" id="ARBA00029757"/>
    </source>
</evidence>
<feature type="binding site" evidence="13">
    <location>
        <begin position="36"/>
        <end position="43"/>
    </location>
    <ligand>
        <name>ATP</name>
        <dbReference type="ChEBI" id="CHEBI:30616"/>
    </ligand>
</feature>
<comment type="function">
    <text evidence="1 13">Transfers the gamma-phosphate of ATP to the 4'-position of a tetraacyldisaccharide 1-phosphate intermediate (termed DS-1-P) to form tetraacyldisaccharide 1,4'-bis-phosphate (lipid IVA).</text>
</comment>
<dbReference type="EMBL" id="LT670846">
    <property type="protein sequence ID" value="SHK26685.1"/>
    <property type="molecule type" value="Genomic_DNA"/>
</dbReference>
<dbReference type="GO" id="GO:0005524">
    <property type="term" value="F:ATP binding"/>
    <property type="evidence" value="ECO:0007669"/>
    <property type="project" value="UniProtKB-UniRule"/>
</dbReference>